<reference evidence="2 3" key="1">
    <citation type="journal article" date="2019" name="Nat. Ecol. Evol.">
        <title>Megaphylogeny resolves global patterns of mushroom evolution.</title>
        <authorList>
            <person name="Varga T."/>
            <person name="Krizsan K."/>
            <person name="Foldi C."/>
            <person name="Dima B."/>
            <person name="Sanchez-Garcia M."/>
            <person name="Sanchez-Ramirez S."/>
            <person name="Szollosi G.J."/>
            <person name="Szarkandi J.G."/>
            <person name="Papp V."/>
            <person name="Albert L."/>
            <person name="Andreopoulos W."/>
            <person name="Angelini C."/>
            <person name="Antonin V."/>
            <person name="Barry K.W."/>
            <person name="Bougher N.L."/>
            <person name="Buchanan P."/>
            <person name="Buyck B."/>
            <person name="Bense V."/>
            <person name="Catcheside P."/>
            <person name="Chovatia M."/>
            <person name="Cooper J."/>
            <person name="Damon W."/>
            <person name="Desjardin D."/>
            <person name="Finy P."/>
            <person name="Geml J."/>
            <person name="Haridas S."/>
            <person name="Hughes K."/>
            <person name="Justo A."/>
            <person name="Karasinski D."/>
            <person name="Kautmanova I."/>
            <person name="Kiss B."/>
            <person name="Kocsube S."/>
            <person name="Kotiranta H."/>
            <person name="LaButti K.M."/>
            <person name="Lechner B.E."/>
            <person name="Liimatainen K."/>
            <person name="Lipzen A."/>
            <person name="Lukacs Z."/>
            <person name="Mihaltcheva S."/>
            <person name="Morgado L.N."/>
            <person name="Niskanen T."/>
            <person name="Noordeloos M.E."/>
            <person name="Ohm R.A."/>
            <person name="Ortiz-Santana B."/>
            <person name="Ovrebo C."/>
            <person name="Racz N."/>
            <person name="Riley R."/>
            <person name="Savchenko A."/>
            <person name="Shiryaev A."/>
            <person name="Soop K."/>
            <person name="Spirin V."/>
            <person name="Szebenyi C."/>
            <person name="Tomsovsky M."/>
            <person name="Tulloss R.E."/>
            <person name="Uehling J."/>
            <person name="Grigoriev I.V."/>
            <person name="Vagvolgyi C."/>
            <person name="Papp T."/>
            <person name="Martin F.M."/>
            <person name="Miettinen O."/>
            <person name="Hibbett D.S."/>
            <person name="Nagy L.G."/>
        </authorList>
    </citation>
    <scope>NUCLEOTIDE SEQUENCE [LARGE SCALE GENOMIC DNA]</scope>
    <source>
        <strain evidence="2 3">HHB13444</strain>
    </source>
</reference>
<sequence>MALASLLVALLFARYLVVSAFQPLSRMGISQLHFAHDIHTACILHAHSGGAVLALPDLRDPSQHMRVVRVELVGWDTRFDRFLRAYRKFVDVSHYVFSGLPQQLCLAYPLRN</sequence>
<evidence type="ECO:0000256" key="1">
    <source>
        <dbReference type="SAM" id="SignalP"/>
    </source>
</evidence>
<keyword evidence="3" id="KW-1185">Reference proteome</keyword>
<evidence type="ECO:0000313" key="2">
    <source>
        <dbReference type="EMBL" id="TFK81413.1"/>
    </source>
</evidence>
<accession>A0A5C3P6I3</accession>
<evidence type="ECO:0008006" key="4">
    <source>
        <dbReference type="Google" id="ProtNLM"/>
    </source>
</evidence>
<proteinExistence type="predicted"/>
<gene>
    <name evidence="2" type="ORF">K466DRAFT_604523</name>
</gene>
<feature type="chain" id="PRO_5022996514" description="Secreted protein" evidence="1">
    <location>
        <begin position="21"/>
        <end position="112"/>
    </location>
</feature>
<dbReference type="AlphaFoldDB" id="A0A5C3P6I3"/>
<organism evidence="2 3">
    <name type="scientific">Polyporus arcularius HHB13444</name>
    <dbReference type="NCBI Taxonomy" id="1314778"/>
    <lineage>
        <taxon>Eukaryota</taxon>
        <taxon>Fungi</taxon>
        <taxon>Dikarya</taxon>
        <taxon>Basidiomycota</taxon>
        <taxon>Agaricomycotina</taxon>
        <taxon>Agaricomycetes</taxon>
        <taxon>Polyporales</taxon>
        <taxon>Polyporaceae</taxon>
        <taxon>Polyporus</taxon>
    </lineage>
</organism>
<keyword evidence="1" id="KW-0732">Signal</keyword>
<evidence type="ECO:0000313" key="3">
    <source>
        <dbReference type="Proteomes" id="UP000308197"/>
    </source>
</evidence>
<dbReference type="Proteomes" id="UP000308197">
    <property type="component" value="Unassembled WGS sequence"/>
</dbReference>
<dbReference type="EMBL" id="ML211607">
    <property type="protein sequence ID" value="TFK81413.1"/>
    <property type="molecule type" value="Genomic_DNA"/>
</dbReference>
<feature type="signal peptide" evidence="1">
    <location>
        <begin position="1"/>
        <end position="20"/>
    </location>
</feature>
<name>A0A5C3P6I3_9APHY</name>
<protein>
    <recommendedName>
        <fullName evidence="4">Secreted protein</fullName>
    </recommendedName>
</protein>
<dbReference type="InParanoid" id="A0A5C3P6I3"/>